<evidence type="ECO:0000256" key="2">
    <source>
        <dbReference type="ARBA" id="ARBA00022737"/>
    </source>
</evidence>
<keyword evidence="6" id="KW-1185">Reference proteome</keyword>
<dbReference type="Gene3D" id="1.10.8.430">
    <property type="entry name" value="Helical domain of apoptotic protease-activating factors"/>
    <property type="match status" value="1"/>
</dbReference>
<dbReference type="PRINTS" id="PR00364">
    <property type="entry name" value="DISEASERSIST"/>
</dbReference>
<dbReference type="InterPro" id="IPR036390">
    <property type="entry name" value="WH_DNA-bd_sf"/>
</dbReference>
<dbReference type="InterPro" id="IPR027417">
    <property type="entry name" value="P-loop_NTPase"/>
</dbReference>
<dbReference type="OrthoDB" id="6161812at2759"/>
<evidence type="ECO:0000259" key="3">
    <source>
        <dbReference type="Pfam" id="PF00931"/>
    </source>
</evidence>
<dbReference type="Gene3D" id="3.40.50.300">
    <property type="entry name" value="P-loop containing nucleotide triphosphate hydrolases"/>
    <property type="match status" value="1"/>
</dbReference>
<dbReference type="Proteomes" id="UP000326396">
    <property type="component" value="Linkage Group LG15"/>
</dbReference>
<keyword evidence="2" id="KW-0677">Repeat</keyword>
<reference evidence="5 6" key="1">
    <citation type="submission" date="2019-05" db="EMBL/GenBank/DDBJ databases">
        <title>Mikania micrantha, genome provides insights into the molecular mechanism of rapid growth.</title>
        <authorList>
            <person name="Liu B."/>
        </authorList>
    </citation>
    <scope>NUCLEOTIDE SEQUENCE [LARGE SCALE GENOMIC DNA]</scope>
    <source>
        <strain evidence="5">NLD-2019</strain>
        <tissue evidence="5">Leaf</tissue>
    </source>
</reference>
<evidence type="ECO:0000313" key="6">
    <source>
        <dbReference type="Proteomes" id="UP000326396"/>
    </source>
</evidence>
<dbReference type="SUPFAM" id="SSF52540">
    <property type="entry name" value="P-loop containing nucleoside triphosphate hydrolases"/>
    <property type="match status" value="1"/>
</dbReference>
<dbReference type="PANTHER" id="PTHR11017">
    <property type="entry name" value="LEUCINE-RICH REPEAT-CONTAINING PROTEIN"/>
    <property type="match status" value="1"/>
</dbReference>
<dbReference type="InterPro" id="IPR002182">
    <property type="entry name" value="NB-ARC"/>
</dbReference>
<gene>
    <name evidence="5" type="ORF">E3N88_13686</name>
</gene>
<dbReference type="InterPro" id="IPR044974">
    <property type="entry name" value="Disease_R_plants"/>
</dbReference>
<feature type="domain" description="Disease resistance protein Roq1-like winged-helix" evidence="4">
    <location>
        <begin position="247"/>
        <end position="318"/>
    </location>
</feature>
<organism evidence="5 6">
    <name type="scientific">Mikania micrantha</name>
    <name type="common">bitter vine</name>
    <dbReference type="NCBI Taxonomy" id="192012"/>
    <lineage>
        <taxon>Eukaryota</taxon>
        <taxon>Viridiplantae</taxon>
        <taxon>Streptophyta</taxon>
        <taxon>Embryophyta</taxon>
        <taxon>Tracheophyta</taxon>
        <taxon>Spermatophyta</taxon>
        <taxon>Magnoliopsida</taxon>
        <taxon>eudicotyledons</taxon>
        <taxon>Gunneridae</taxon>
        <taxon>Pentapetalae</taxon>
        <taxon>asterids</taxon>
        <taxon>campanulids</taxon>
        <taxon>Asterales</taxon>
        <taxon>Asteraceae</taxon>
        <taxon>Asteroideae</taxon>
        <taxon>Heliantheae alliance</taxon>
        <taxon>Eupatorieae</taxon>
        <taxon>Mikania</taxon>
    </lineage>
</organism>
<dbReference type="InterPro" id="IPR042197">
    <property type="entry name" value="Apaf_helical"/>
</dbReference>
<accession>A0A5N6P1W4</accession>
<evidence type="ECO:0000313" key="5">
    <source>
        <dbReference type="EMBL" id="KAD5802326.1"/>
    </source>
</evidence>
<proteinExistence type="predicted"/>
<dbReference type="InterPro" id="IPR058192">
    <property type="entry name" value="WHD_ROQ1-like"/>
</dbReference>
<dbReference type="EMBL" id="SZYD01000007">
    <property type="protein sequence ID" value="KAD5802326.1"/>
    <property type="molecule type" value="Genomic_DNA"/>
</dbReference>
<sequence length="350" mass="39934">MNYEIEFIRSWLTDESCNIAADILTVVGMGGIGKTTLAKYVFQLHSNKFNKSSFIEGIDAKCKENSNGMLDLQKQLLGDISKIHNVSVYASKINNALVRKKILLVLDDVGCLDQLDALLGNEAFHQGSKILITTKDASLTDRCALFDLPVQPNHKKLSLNGLYRYESLKLLCIHAFKSNKPKEGYIEVSEKLVKYCQGHPLALEVLGRSLQKRDVGYWEECIKVLNKEPDSRINKALKMSFDALLSKNDKELFKHIACFFVGIDRDVTETILNSFDLNARYGITNLIERCLLSIGWNNKVEMHSLIQEMGRHLVRQESPDKPWERSRSWCHEESFKVLEQNQVEVMCACW</sequence>
<comment type="caution">
    <text evidence="5">The sequence shown here is derived from an EMBL/GenBank/DDBJ whole genome shotgun (WGS) entry which is preliminary data.</text>
</comment>
<keyword evidence="1" id="KW-0433">Leucine-rich repeat</keyword>
<dbReference type="Pfam" id="PF00931">
    <property type="entry name" value="NB-ARC"/>
    <property type="match status" value="1"/>
</dbReference>
<dbReference type="AlphaFoldDB" id="A0A5N6P1W4"/>
<dbReference type="GO" id="GO:0006952">
    <property type="term" value="P:defense response"/>
    <property type="evidence" value="ECO:0007669"/>
    <property type="project" value="InterPro"/>
</dbReference>
<evidence type="ECO:0000259" key="4">
    <source>
        <dbReference type="Pfam" id="PF23282"/>
    </source>
</evidence>
<dbReference type="GO" id="GO:0043531">
    <property type="term" value="F:ADP binding"/>
    <property type="evidence" value="ECO:0007669"/>
    <property type="project" value="InterPro"/>
</dbReference>
<dbReference type="Pfam" id="PF23282">
    <property type="entry name" value="WHD_ROQ1"/>
    <property type="match status" value="1"/>
</dbReference>
<evidence type="ECO:0000256" key="1">
    <source>
        <dbReference type="ARBA" id="ARBA00022614"/>
    </source>
</evidence>
<dbReference type="SUPFAM" id="SSF46785">
    <property type="entry name" value="Winged helix' DNA-binding domain"/>
    <property type="match status" value="1"/>
</dbReference>
<feature type="domain" description="NB-ARC" evidence="3">
    <location>
        <begin position="4"/>
        <end position="178"/>
    </location>
</feature>
<protein>
    <submittedName>
        <fullName evidence="5">Uncharacterized protein</fullName>
    </submittedName>
</protein>
<dbReference type="PANTHER" id="PTHR11017:SF313">
    <property type="entry name" value="TIR DOMAIN, P-LOOP CONTAINING NUCLEOSIDE TRIPHOSPHATE HYDROLASE"/>
    <property type="match status" value="1"/>
</dbReference>
<name>A0A5N6P1W4_9ASTR</name>